<proteinExistence type="inferred from homology"/>
<evidence type="ECO:0000313" key="6">
    <source>
        <dbReference type="WBParaSite" id="ACRNAN_scaffold5765.g7995.t1"/>
    </source>
</evidence>
<dbReference type="CDD" id="cd02248">
    <property type="entry name" value="Peptidase_C1A"/>
    <property type="match status" value="1"/>
</dbReference>
<comment type="similarity">
    <text evidence="1">Belongs to the peptidase C1 family.</text>
</comment>
<keyword evidence="2" id="KW-0732">Signal</keyword>
<name>A0A914E705_9BILA</name>
<dbReference type="Proteomes" id="UP000887540">
    <property type="component" value="Unplaced"/>
</dbReference>
<dbReference type="InterPro" id="IPR013201">
    <property type="entry name" value="Prot_inhib_I29"/>
</dbReference>
<dbReference type="InterPro" id="IPR025661">
    <property type="entry name" value="Pept_asp_AS"/>
</dbReference>
<dbReference type="SMART" id="SM00848">
    <property type="entry name" value="Inhibitor_I29"/>
    <property type="match status" value="1"/>
</dbReference>
<organism evidence="5 6">
    <name type="scientific">Acrobeloides nanus</name>
    <dbReference type="NCBI Taxonomy" id="290746"/>
    <lineage>
        <taxon>Eukaryota</taxon>
        <taxon>Metazoa</taxon>
        <taxon>Ecdysozoa</taxon>
        <taxon>Nematoda</taxon>
        <taxon>Chromadorea</taxon>
        <taxon>Rhabditida</taxon>
        <taxon>Tylenchina</taxon>
        <taxon>Cephalobomorpha</taxon>
        <taxon>Cephaloboidea</taxon>
        <taxon>Cephalobidae</taxon>
        <taxon>Acrobeloides</taxon>
    </lineage>
</organism>
<evidence type="ECO:0000313" key="5">
    <source>
        <dbReference type="Proteomes" id="UP000887540"/>
    </source>
</evidence>
<accession>A0A914E705</accession>
<dbReference type="Pfam" id="PF08246">
    <property type="entry name" value="Inhibitor_I29"/>
    <property type="match status" value="1"/>
</dbReference>
<protein>
    <submittedName>
        <fullName evidence="6">Uncharacterized protein</fullName>
    </submittedName>
</protein>
<dbReference type="PRINTS" id="PR00705">
    <property type="entry name" value="PAPAIN"/>
</dbReference>
<feature type="domain" description="Cathepsin propeptide inhibitor" evidence="4">
    <location>
        <begin position="36"/>
        <end position="98"/>
    </location>
</feature>
<dbReference type="Gene3D" id="3.90.70.10">
    <property type="entry name" value="Cysteine proteinases"/>
    <property type="match status" value="2"/>
</dbReference>
<dbReference type="InterPro" id="IPR038765">
    <property type="entry name" value="Papain-like_cys_pep_sf"/>
</dbReference>
<evidence type="ECO:0000256" key="2">
    <source>
        <dbReference type="SAM" id="SignalP"/>
    </source>
</evidence>
<evidence type="ECO:0000259" key="4">
    <source>
        <dbReference type="SMART" id="SM00848"/>
    </source>
</evidence>
<dbReference type="AlphaFoldDB" id="A0A914E705"/>
<dbReference type="InterPro" id="IPR039417">
    <property type="entry name" value="Peptidase_C1A_papain-like"/>
</dbReference>
<dbReference type="GO" id="GO:0006508">
    <property type="term" value="P:proteolysis"/>
    <property type="evidence" value="ECO:0007669"/>
    <property type="project" value="InterPro"/>
</dbReference>
<sequence>MAALFFLALLVIDVSNSEDGIEAITNPRKIGMNALWEDYKLQHGKTYANKEEESYRQGVFFKNLQEYERHNDKFAQNQSEIGYRKGVNRFSDQTSDELYESEHGGCYKRPPNVRMPVTSSLRSTKVPDELDWRKLGYVTEGDCGSCWAFSATGALEGQIKRKTGRLISLSEQNLIDCVGKGVFYHKDCSQKFHNHALLVVGYGTDKKQGDYWIIKNSWGPKWGENGYLRLARNRGNACGIATNAIYPIV</sequence>
<dbReference type="SUPFAM" id="SSF54001">
    <property type="entry name" value="Cysteine proteinases"/>
    <property type="match status" value="1"/>
</dbReference>
<dbReference type="PANTHER" id="PTHR12411">
    <property type="entry name" value="CYSTEINE PROTEASE FAMILY C1-RELATED"/>
    <property type="match status" value="1"/>
</dbReference>
<dbReference type="SMART" id="SM00645">
    <property type="entry name" value="Pept_C1"/>
    <property type="match status" value="1"/>
</dbReference>
<dbReference type="WBParaSite" id="ACRNAN_scaffold5765.g7995.t1">
    <property type="protein sequence ID" value="ACRNAN_scaffold5765.g7995.t1"/>
    <property type="gene ID" value="ACRNAN_scaffold5765.g7995"/>
</dbReference>
<dbReference type="GO" id="GO:0008234">
    <property type="term" value="F:cysteine-type peptidase activity"/>
    <property type="evidence" value="ECO:0007669"/>
    <property type="project" value="InterPro"/>
</dbReference>
<dbReference type="InterPro" id="IPR000668">
    <property type="entry name" value="Peptidase_C1A_C"/>
</dbReference>
<reference evidence="6" key="1">
    <citation type="submission" date="2022-11" db="UniProtKB">
        <authorList>
            <consortium name="WormBaseParasite"/>
        </authorList>
    </citation>
    <scope>IDENTIFICATION</scope>
</reference>
<feature type="chain" id="PRO_5037000694" evidence="2">
    <location>
        <begin position="18"/>
        <end position="249"/>
    </location>
</feature>
<dbReference type="Gene3D" id="1.10.287.2250">
    <property type="match status" value="1"/>
</dbReference>
<dbReference type="Pfam" id="PF00112">
    <property type="entry name" value="Peptidase_C1"/>
    <property type="match status" value="2"/>
</dbReference>
<feature type="domain" description="Peptidase C1A papain C-terminal" evidence="3">
    <location>
        <begin position="126"/>
        <end position="248"/>
    </location>
</feature>
<dbReference type="InterPro" id="IPR013128">
    <property type="entry name" value="Peptidase_C1A"/>
</dbReference>
<dbReference type="PROSITE" id="PS00640">
    <property type="entry name" value="THIOL_PROTEASE_ASN"/>
    <property type="match status" value="1"/>
</dbReference>
<keyword evidence="5" id="KW-1185">Reference proteome</keyword>
<evidence type="ECO:0000259" key="3">
    <source>
        <dbReference type="SMART" id="SM00645"/>
    </source>
</evidence>
<evidence type="ECO:0000256" key="1">
    <source>
        <dbReference type="ARBA" id="ARBA00008455"/>
    </source>
</evidence>
<feature type="signal peptide" evidence="2">
    <location>
        <begin position="1"/>
        <end position="17"/>
    </location>
</feature>